<dbReference type="InterPro" id="IPR003736">
    <property type="entry name" value="PAAI_dom"/>
</dbReference>
<feature type="domain" description="Thioesterase" evidence="8">
    <location>
        <begin position="78"/>
        <end position="152"/>
    </location>
</feature>
<dbReference type="NCBIfam" id="TIGR00369">
    <property type="entry name" value="unchar_dom_1"/>
    <property type="match status" value="1"/>
</dbReference>
<dbReference type="InterPro" id="IPR029069">
    <property type="entry name" value="HotDog_dom_sf"/>
</dbReference>
<dbReference type="RefSeq" id="WP_251604961.1">
    <property type="nucleotide sequence ID" value="NZ_JAMQJY010000001.1"/>
</dbReference>
<gene>
    <name evidence="9" type="ORF">NDM98_04565</name>
</gene>
<name>A0ABT0XI25_9BACI</name>
<dbReference type="PANTHER" id="PTHR43240">
    <property type="entry name" value="1,4-DIHYDROXY-2-NAPHTHOYL-COA THIOESTERASE 1"/>
    <property type="match status" value="1"/>
</dbReference>
<organism evidence="9 10">
    <name type="scientific">Alkalicoccobacillus plakortidis</name>
    <dbReference type="NCBI Taxonomy" id="444060"/>
    <lineage>
        <taxon>Bacteria</taxon>
        <taxon>Bacillati</taxon>
        <taxon>Bacillota</taxon>
        <taxon>Bacilli</taxon>
        <taxon>Bacillales</taxon>
        <taxon>Bacillaceae</taxon>
        <taxon>Alkalicoccobacillus</taxon>
    </lineage>
</organism>
<evidence type="ECO:0000256" key="5">
    <source>
        <dbReference type="ARBA" id="ARBA00038894"/>
    </source>
</evidence>
<dbReference type="SUPFAM" id="SSF54637">
    <property type="entry name" value="Thioesterase/thiol ester dehydrase-isomerase"/>
    <property type="match status" value="1"/>
</dbReference>
<protein>
    <recommendedName>
        <fullName evidence="6">Medium/long-chain acyl-CoA thioesterase YigI</fullName>
        <ecNumber evidence="5">3.1.2.20</ecNumber>
    </recommendedName>
</protein>
<evidence type="ECO:0000313" key="10">
    <source>
        <dbReference type="Proteomes" id="UP001203665"/>
    </source>
</evidence>
<keyword evidence="1" id="KW-0378">Hydrolase</keyword>
<dbReference type="Pfam" id="PF03061">
    <property type="entry name" value="4HBT"/>
    <property type="match status" value="1"/>
</dbReference>
<evidence type="ECO:0000256" key="4">
    <source>
        <dbReference type="ARBA" id="ARBA00038381"/>
    </source>
</evidence>
<dbReference type="EC" id="3.1.2.20" evidence="5"/>
<dbReference type="Gene3D" id="3.10.129.10">
    <property type="entry name" value="Hotdog Thioesterase"/>
    <property type="match status" value="1"/>
</dbReference>
<sequence>MEQVTKQNVQKQFEQFIQTATNEDRSILSKILDNLQQKKDSTGSYLSAIIKMEKSSLQDKELEITLPVHPIVYNSLDMVHGGITATLADSAMGTLVHQLLPDHQTAVTSNLSVQYIRPGTGDYLRCRASVTHQGRQLCVTEAKIVDNRNKLVATAQGTFMVIPKAK</sequence>
<dbReference type="CDD" id="cd03443">
    <property type="entry name" value="PaaI_thioesterase"/>
    <property type="match status" value="1"/>
</dbReference>
<evidence type="ECO:0000256" key="3">
    <source>
        <dbReference type="ARBA" id="ARBA00036002"/>
    </source>
</evidence>
<reference evidence="9" key="1">
    <citation type="submission" date="2022-06" db="EMBL/GenBank/DDBJ databases">
        <title>Alkalicoccobacillus porphyridii sp. nov., isolated from a marine red alga, Porphyridium purpureum and reclassification of Shouchella plakortidis and Shouchella gibsonii as Alkalicoccobacillus plakortidis comb. nov. and Alkalicoccobacillus gibsonii comb. nov.</title>
        <authorList>
            <person name="Kim K.H."/>
            <person name="Lee J.K."/>
            <person name="Han D.M."/>
            <person name="Baek J.H."/>
            <person name="Jeon C.O."/>
        </authorList>
    </citation>
    <scope>NUCLEOTIDE SEQUENCE</scope>
    <source>
        <strain evidence="9">DSM 19153</strain>
    </source>
</reference>
<keyword evidence="10" id="KW-1185">Reference proteome</keyword>
<comment type="similarity">
    <text evidence="4">Belongs to the YigI thioesterase family.</text>
</comment>
<comment type="caution">
    <text evidence="9">The sequence shown here is derived from an EMBL/GenBank/DDBJ whole genome shotgun (WGS) entry which is preliminary data.</text>
</comment>
<dbReference type="Proteomes" id="UP001203665">
    <property type="component" value="Unassembled WGS sequence"/>
</dbReference>
<proteinExistence type="inferred from homology"/>
<evidence type="ECO:0000313" key="9">
    <source>
        <dbReference type="EMBL" id="MCM2674849.1"/>
    </source>
</evidence>
<comment type="catalytic activity">
    <reaction evidence="7">
        <text>a medium-chain fatty acyl-CoA + H2O = a medium-chain fatty acid + CoA + H(+)</text>
        <dbReference type="Rhea" id="RHEA:68184"/>
        <dbReference type="ChEBI" id="CHEBI:15377"/>
        <dbReference type="ChEBI" id="CHEBI:15378"/>
        <dbReference type="ChEBI" id="CHEBI:57287"/>
        <dbReference type="ChEBI" id="CHEBI:59558"/>
        <dbReference type="ChEBI" id="CHEBI:90546"/>
    </reaction>
</comment>
<accession>A0ABT0XI25</accession>
<comment type="catalytic activity">
    <reaction evidence="2">
        <text>a fatty acyl-CoA + H2O = a fatty acid + CoA + H(+)</text>
        <dbReference type="Rhea" id="RHEA:16781"/>
        <dbReference type="ChEBI" id="CHEBI:15377"/>
        <dbReference type="ChEBI" id="CHEBI:15378"/>
        <dbReference type="ChEBI" id="CHEBI:28868"/>
        <dbReference type="ChEBI" id="CHEBI:57287"/>
        <dbReference type="ChEBI" id="CHEBI:77636"/>
        <dbReference type="EC" id="3.1.2.20"/>
    </reaction>
</comment>
<evidence type="ECO:0000256" key="6">
    <source>
        <dbReference type="ARBA" id="ARBA00040062"/>
    </source>
</evidence>
<dbReference type="InterPro" id="IPR006683">
    <property type="entry name" value="Thioestr_dom"/>
</dbReference>
<comment type="catalytic activity">
    <reaction evidence="3">
        <text>a long-chain fatty acyl-CoA + H2O = a long-chain fatty acid + CoA + H(+)</text>
        <dbReference type="Rhea" id="RHEA:67680"/>
        <dbReference type="ChEBI" id="CHEBI:15377"/>
        <dbReference type="ChEBI" id="CHEBI:15378"/>
        <dbReference type="ChEBI" id="CHEBI:57287"/>
        <dbReference type="ChEBI" id="CHEBI:57560"/>
        <dbReference type="ChEBI" id="CHEBI:83139"/>
    </reaction>
</comment>
<evidence type="ECO:0000256" key="7">
    <source>
        <dbReference type="ARBA" id="ARBA00048062"/>
    </source>
</evidence>
<evidence type="ECO:0000256" key="1">
    <source>
        <dbReference type="ARBA" id="ARBA00022801"/>
    </source>
</evidence>
<evidence type="ECO:0000256" key="2">
    <source>
        <dbReference type="ARBA" id="ARBA00035880"/>
    </source>
</evidence>
<evidence type="ECO:0000259" key="8">
    <source>
        <dbReference type="Pfam" id="PF03061"/>
    </source>
</evidence>
<dbReference type="EMBL" id="JAMQJY010000001">
    <property type="protein sequence ID" value="MCM2674849.1"/>
    <property type="molecule type" value="Genomic_DNA"/>
</dbReference>
<dbReference type="PANTHER" id="PTHR43240:SF20">
    <property type="entry name" value="MEDIUM_LONG-CHAIN ACYL-COA THIOESTERASE YIGI"/>
    <property type="match status" value="1"/>
</dbReference>